<dbReference type="SUPFAM" id="SSF57756">
    <property type="entry name" value="Retrovirus zinc finger-like domains"/>
    <property type="match status" value="1"/>
</dbReference>
<keyword evidence="4" id="KW-1185">Reference proteome</keyword>
<comment type="caution">
    <text evidence="3">The sequence shown here is derived from an EMBL/GenBank/DDBJ whole genome shotgun (WGS) entry which is preliminary data.</text>
</comment>
<evidence type="ECO:0000256" key="1">
    <source>
        <dbReference type="PROSITE-ProRule" id="PRU00047"/>
    </source>
</evidence>
<reference evidence="3" key="1">
    <citation type="submission" date="2023-07" db="EMBL/GenBank/DDBJ databases">
        <title>A chromosome-level genome assembly of Lolium multiflorum.</title>
        <authorList>
            <person name="Chen Y."/>
            <person name="Copetti D."/>
            <person name="Kolliker R."/>
            <person name="Studer B."/>
        </authorList>
    </citation>
    <scope>NUCLEOTIDE SEQUENCE</scope>
    <source>
        <strain evidence="3">02402/16</strain>
        <tissue evidence="3">Leaf</tissue>
    </source>
</reference>
<dbReference type="PROSITE" id="PS50158">
    <property type="entry name" value="ZF_CCHC"/>
    <property type="match status" value="1"/>
</dbReference>
<dbReference type="EMBL" id="JAUUTY010000002">
    <property type="protein sequence ID" value="KAK1682159.1"/>
    <property type="molecule type" value="Genomic_DNA"/>
</dbReference>
<dbReference type="Proteomes" id="UP001231189">
    <property type="component" value="Unassembled WGS sequence"/>
</dbReference>
<evidence type="ECO:0000259" key="2">
    <source>
        <dbReference type="PROSITE" id="PS50158"/>
    </source>
</evidence>
<name>A0AAD8WVP4_LOLMU</name>
<keyword evidence="1" id="KW-0479">Metal-binding</keyword>
<feature type="domain" description="CCHC-type" evidence="2">
    <location>
        <begin position="24"/>
        <end position="38"/>
    </location>
</feature>
<organism evidence="3 4">
    <name type="scientific">Lolium multiflorum</name>
    <name type="common">Italian ryegrass</name>
    <name type="synonym">Lolium perenne subsp. multiflorum</name>
    <dbReference type="NCBI Taxonomy" id="4521"/>
    <lineage>
        <taxon>Eukaryota</taxon>
        <taxon>Viridiplantae</taxon>
        <taxon>Streptophyta</taxon>
        <taxon>Embryophyta</taxon>
        <taxon>Tracheophyta</taxon>
        <taxon>Spermatophyta</taxon>
        <taxon>Magnoliopsida</taxon>
        <taxon>Liliopsida</taxon>
        <taxon>Poales</taxon>
        <taxon>Poaceae</taxon>
        <taxon>BOP clade</taxon>
        <taxon>Pooideae</taxon>
        <taxon>Poodae</taxon>
        <taxon>Poeae</taxon>
        <taxon>Poeae Chloroplast Group 2 (Poeae type)</taxon>
        <taxon>Loliodinae</taxon>
        <taxon>Loliinae</taxon>
        <taxon>Lolium</taxon>
    </lineage>
</organism>
<dbReference type="Gene3D" id="4.10.60.10">
    <property type="entry name" value="Zinc finger, CCHC-type"/>
    <property type="match status" value="1"/>
</dbReference>
<keyword evidence="1" id="KW-0862">Zinc</keyword>
<dbReference type="SMART" id="SM00343">
    <property type="entry name" value="ZnF_C2HC"/>
    <property type="match status" value="2"/>
</dbReference>
<sequence length="77" mass="8815">MEGLCFRCFRPGQHKRECSNESICFRCGNDGHEAKDCKHPRSPPSEDELRRAALASFARHALIRVKHTPIGNPKWKV</sequence>
<accession>A0AAD8WVP4</accession>
<dbReference type="InterPro" id="IPR036875">
    <property type="entry name" value="Znf_CCHC_sf"/>
</dbReference>
<dbReference type="AlphaFoldDB" id="A0AAD8WVP4"/>
<protein>
    <recommendedName>
        <fullName evidence="2">CCHC-type domain-containing protein</fullName>
    </recommendedName>
</protein>
<dbReference type="InterPro" id="IPR001878">
    <property type="entry name" value="Znf_CCHC"/>
</dbReference>
<gene>
    <name evidence="3" type="ORF">QYE76_043007</name>
</gene>
<proteinExistence type="predicted"/>
<dbReference type="GO" id="GO:0008270">
    <property type="term" value="F:zinc ion binding"/>
    <property type="evidence" value="ECO:0007669"/>
    <property type="project" value="UniProtKB-KW"/>
</dbReference>
<evidence type="ECO:0000313" key="4">
    <source>
        <dbReference type="Proteomes" id="UP001231189"/>
    </source>
</evidence>
<evidence type="ECO:0000313" key="3">
    <source>
        <dbReference type="EMBL" id="KAK1682159.1"/>
    </source>
</evidence>
<keyword evidence="1" id="KW-0863">Zinc-finger</keyword>
<dbReference type="GO" id="GO:0003676">
    <property type="term" value="F:nucleic acid binding"/>
    <property type="evidence" value="ECO:0007669"/>
    <property type="project" value="InterPro"/>
</dbReference>